<dbReference type="PaxDb" id="584708-Apau_0866"/>
<dbReference type="OrthoDB" id="9807748at2"/>
<comment type="function">
    <text evidence="1 10">Role in flagellar biosynthesis.</text>
</comment>
<dbReference type="RefSeq" id="WP_006300469.1">
    <property type="nucleotide sequence ID" value="NZ_CM001022.1"/>
</dbReference>
<keyword evidence="12" id="KW-1185">Reference proteome</keyword>
<feature type="transmembrane region" description="Helical" evidence="10">
    <location>
        <begin position="213"/>
        <end position="233"/>
    </location>
</feature>
<dbReference type="EMBL" id="CM001022">
    <property type="protein sequence ID" value="EFQ23294.1"/>
    <property type="molecule type" value="Genomic_DNA"/>
</dbReference>
<dbReference type="HOGENOM" id="CLU_063626_4_0_0"/>
<dbReference type="STRING" id="584708.Apau_0866"/>
<dbReference type="GO" id="GO:0006605">
    <property type="term" value="P:protein targeting"/>
    <property type="evidence" value="ECO:0007669"/>
    <property type="project" value="UniProtKB-UniRule"/>
</dbReference>
<evidence type="ECO:0000256" key="9">
    <source>
        <dbReference type="NCBIfam" id="TIGR01400"/>
    </source>
</evidence>
<comment type="subcellular location">
    <subcellularLocation>
        <location evidence="10">Cell membrane</location>
        <topology evidence="10">Multi-pass membrane protein</topology>
    </subcellularLocation>
    <subcellularLocation>
        <location evidence="10">Bacterial flagellum basal body</location>
    </subcellularLocation>
</comment>
<dbReference type="InterPro" id="IPR006303">
    <property type="entry name" value="FliR"/>
</dbReference>
<organism evidence="11 12">
    <name type="scientific">Aminomonas paucivorans DSM 12260</name>
    <dbReference type="NCBI Taxonomy" id="584708"/>
    <lineage>
        <taxon>Bacteria</taxon>
        <taxon>Thermotogati</taxon>
        <taxon>Synergistota</taxon>
        <taxon>Synergistia</taxon>
        <taxon>Synergistales</taxon>
        <taxon>Synergistaceae</taxon>
        <taxon>Aminomonas</taxon>
    </lineage>
</organism>
<protein>
    <recommendedName>
        <fullName evidence="3 9">Flagellar biosynthetic protein FliR</fullName>
    </recommendedName>
</protein>
<keyword evidence="7 10" id="KW-0472">Membrane</keyword>
<dbReference type="GO" id="GO:0009425">
    <property type="term" value="C:bacterial-type flagellum basal body"/>
    <property type="evidence" value="ECO:0007669"/>
    <property type="project" value="UniProtKB-SubCell"/>
</dbReference>
<dbReference type="GO" id="GO:0044780">
    <property type="term" value="P:bacterial-type flagellum assembly"/>
    <property type="evidence" value="ECO:0007669"/>
    <property type="project" value="UniProtKB-UniRule"/>
</dbReference>
<evidence type="ECO:0000256" key="6">
    <source>
        <dbReference type="ARBA" id="ARBA00022989"/>
    </source>
</evidence>
<keyword evidence="5 10" id="KW-0812">Transmembrane</keyword>
<name>E3CVU3_9BACT</name>
<dbReference type="eggNOG" id="COG1684">
    <property type="taxonomic scope" value="Bacteria"/>
</dbReference>
<gene>
    <name evidence="11" type="ORF">Apau_0866</name>
</gene>
<evidence type="ECO:0000313" key="11">
    <source>
        <dbReference type="EMBL" id="EFQ23294.1"/>
    </source>
</evidence>
<evidence type="ECO:0000256" key="1">
    <source>
        <dbReference type="ARBA" id="ARBA00002578"/>
    </source>
</evidence>
<feature type="transmembrane region" description="Helical" evidence="10">
    <location>
        <begin position="79"/>
        <end position="101"/>
    </location>
</feature>
<keyword evidence="11" id="KW-0969">Cilium</keyword>
<dbReference type="GO" id="GO:0005886">
    <property type="term" value="C:plasma membrane"/>
    <property type="evidence" value="ECO:0007669"/>
    <property type="project" value="UniProtKB-SubCell"/>
</dbReference>
<accession>E3CVU3</accession>
<feature type="transmembrane region" description="Helical" evidence="10">
    <location>
        <begin position="179"/>
        <end position="201"/>
    </location>
</feature>
<proteinExistence type="inferred from homology"/>
<evidence type="ECO:0000256" key="2">
    <source>
        <dbReference type="ARBA" id="ARBA00009772"/>
    </source>
</evidence>
<evidence type="ECO:0000256" key="3">
    <source>
        <dbReference type="ARBA" id="ARBA00021717"/>
    </source>
</evidence>
<dbReference type="PANTHER" id="PTHR30065">
    <property type="entry name" value="FLAGELLAR BIOSYNTHETIC PROTEIN FLIR"/>
    <property type="match status" value="1"/>
</dbReference>
<evidence type="ECO:0000256" key="5">
    <source>
        <dbReference type="ARBA" id="ARBA00022692"/>
    </source>
</evidence>
<keyword evidence="11" id="KW-0966">Cell projection</keyword>
<dbReference type="NCBIfam" id="TIGR01400">
    <property type="entry name" value="fliR"/>
    <property type="match status" value="1"/>
</dbReference>
<evidence type="ECO:0000256" key="10">
    <source>
        <dbReference type="RuleBase" id="RU362071"/>
    </source>
</evidence>
<sequence length="259" mass="28391">MPYEELVDLLLVYLLVGLRFLGLLFSNPVFLAPAWPLPVRFWTAMLLAVVVTPGVGLSYPGPLFAHWGFLFVAAGREFLIGVTLGLFAGLPLYALQMSGFFEGTQMGLGIATFFDPMSETQVALIGQMKYLLGVWFFFHWNGHLLLIEALTESLRLIPLAKGTWGGGAAIPWGIWLQKLFVLSLQMALPLFGALLLADVGMGFVARTVPQMNLFVLGIPLKIGLGLFILLAVLPLTVDLFHSTVERAVEMALEGALLWK</sequence>
<evidence type="ECO:0000313" key="12">
    <source>
        <dbReference type="Proteomes" id="UP000005096"/>
    </source>
</evidence>
<reference evidence="11 12" key="1">
    <citation type="journal article" date="2010" name="Stand. Genomic Sci.">
        <title>Non-contiguous finished genome sequence of Aminomonas paucivorans type strain (GLU-3).</title>
        <authorList>
            <person name="Pitluck S."/>
            <person name="Yasawong M."/>
            <person name="Held B."/>
            <person name="Lapidus A."/>
            <person name="Nolan M."/>
            <person name="Copeland A."/>
            <person name="Lucas S."/>
            <person name="Del Rio T.G."/>
            <person name="Tice H."/>
            <person name="Cheng J.F."/>
            <person name="Chertkov O."/>
            <person name="Goodwin L."/>
            <person name="Tapia R."/>
            <person name="Han C."/>
            <person name="Liolios K."/>
            <person name="Ivanova N."/>
            <person name="Mavromatis K."/>
            <person name="Ovchinnikova G."/>
            <person name="Pati A."/>
            <person name="Chen A."/>
            <person name="Palaniappan K."/>
            <person name="Land M."/>
            <person name="Hauser L."/>
            <person name="Chang Y.J."/>
            <person name="Jeffries C.D."/>
            <person name="Pukall R."/>
            <person name="Spring S."/>
            <person name="Rohde M."/>
            <person name="Sikorski J."/>
            <person name="Goker M."/>
            <person name="Woyke T."/>
            <person name="Bristow J."/>
            <person name="Eisen J.A."/>
            <person name="Markowitz V."/>
            <person name="Hugenholtz P."/>
            <person name="Kyrpides N.C."/>
            <person name="Klenk H.P."/>
        </authorList>
    </citation>
    <scope>NUCLEOTIDE SEQUENCE [LARGE SCALE GENOMIC DNA]</scope>
    <source>
        <strain evidence="11 12">DSM 12260</strain>
    </source>
</reference>
<evidence type="ECO:0000256" key="8">
    <source>
        <dbReference type="ARBA" id="ARBA00023143"/>
    </source>
</evidence>
<dbReference type="AlphaFoldDB" id="E3CVU3"/>
<keyword evidence="4 10" id="KW-1003">Cell membrane</keyword>
<keyword evidence="6 10" id="KW-1133">Transmembrane helix</keyword>
<keyword evidence="8 10" id="KW-0975">Bacterial flagellum</keyword>
<dbReference type="PRINTS" id="PR00953">
    <property type="entry name" value="TYPE3IMRPROT"/>
</dbReference>
<evidence type="ECO:0000256" key="7">
    <source>
        <dbReference type="ARBA" id="ARBA00023136"/>
    </source>
</evidence>
<dbReference type="InterPro" id="IPR002010">
    <property type="entry name" value="T3SS_IM_R"/>
</dbReference>
<dbReference type="Pfam" id="PF01311">
    <property type="entry name" value="Bac_export_1"/>
    <property type="match status" value="1"/>
</dbReference>
<dbReference type="Proteomes" id="UP000005096">
    <property type="component" value="Chromosome"/>
</dbReference>
<dbReference type="PANTHER" id="PTHR30065:SF1">
    <property type="entry name" value="SURFACE PRESENTATION OF ANTIGENS PROTEIN SPAR"/>
    <property type="match status" value="1"/>
</dbReference>
<feature type="transmembrane region" description="Helical" evidence="10">
    <location>
        <begin position="6"/>
        <end position="25"/>
    </location>
</feature>
<comment type="similarity">
    <text evidence="2 10">Belongs to the FliR/MopE/SpaR family.</text>
</comment>
<keyword evidence="11" id="KW-0282">Flagellum</keyword>
<evidence type="ECO:0000256" key="4">
    <source>
        <dbReference type="ARBA" id="ARBA00022475"/>
    </source>
</evidence>
<feature type="transmembrane region" description="Helical" evidence="10">
    <location>
        <begin position="122"/>
        <end position="140"/>
    </location>
</feature>